<proteinExistence type="predicted"/>
<sequence>MLTFKHPSKEEGEVLLELDSKVYSSTWQVDPKFVDRLFSINDKTHIIVKNDGVVKGYIGFIPLPKEIYDKVLRQEIDEDLIVDHVLPFYGDIYLYAISILVDTNDPLRKLYSKCLISKVPCLLELYQGLGANIKEIGLIAVTKKGQEIGLSWGLSPSEYVNVDGENFAVLRGKPDDVIRNIRGHKRAFNTGSLFDGVKITS</sequence>
<evidence type="ECO:0000313" key="1">
    <source>
        <dbReference type="EMBL" id="TCP61806.1"/>
    </source>
</evidence>
<reference evidence="1 2" key="1">
    <citation type="submission" date="2019-03" db="EMBL/GenBank/DDBJ databases">
        <title>Genomic Encyclopedia of Type Strains, Phase IV (KMG-IV): sequencing the most valuable type-strain genomes for metagenomic binning, comparative biology and taxonomic classification.</title>
        <authorList>
            <person name="Goeker M."/>
        </authorList>
    </citation>
    <scope>NUCLEOTIDE SEQUENCE [LARGE SCALE GENOMIC DNA]</scope>
    <source>
        <strain evidence="1 2">DSM 11170</strain>
    </source>
</reference>
<dbReference type="Proteomes" id="UP000294813">
    <property type="component" value="Unassembled WGS sequence"/>
</dbReference>
<protein>
    <recommendedName>
        <fullName evidence="3">YitH acetyltransferase (GNAT) domain-containing protein</fullName>
    </recommendedName>
</protein>
<name>A0A4V2SWG1_9FIRM</name>
<comment type="caution">
    <text evidence="1">The sequence shown here is derived from an EMBL/GenBank/DDBJ whole genome shotgun (WGS) entry which is preliminary data.</text>
</comment>
<evidence type="ECO:0008006" key="3">
    <source>
        <dbReference type="Google" id="ProtNLM"/>
    </source>
</evidence>
<accession>A0A4V2SWG1</accession>
<evidence type="ECO:0000313" key="2">
    <source>
        <dbReference type="Proteomes" id="UP000294813"/>
    </source>
</evidence>
<keyword evidence="2" id="KW-1185">Reference proteome</keyword>
<dbReference type="AlphaFoldDB" id="A0A4V2SWG1"/>
<dbReference type="EMBL" id="SLXT01000025">
    <property type="protein sequence ID" value="TCP61806.1"/>
    <property type="molecule type" value="Genomic_DNA"/>
</dbReference>
<gene>
    <name evidence="1" type="ORF">EDD73_12537</name>
</gene>
<organism evidence="1 2">
    <name type="scientific">Heliophilum fasciatum</name>
    <dbReference type="NCBI Taxonomy" id="35700"/>
    <lineage>
        <taxon>Bacteria</taxon>
        <taxon>Bacillati</taxon>
        <taxon>Bacillota</taxon>
        <taxon>Clostridia</taxon>
        <taxon>Eubacteriales</taxon>
        <taxon>Heliobacteriaceae</taxon>
        <taxon>Heliophilum</taxon>
    </lineage>
</organism>